<dbReference type="OrthoDB" id="9798761at2"/>
<dbReference type="RefSeq" id="WP_072956507.1">
    <property type="nucleotide sequence ID" value="NZ_FQUT01000004.1"/>
</dbReference>
<reference evidence="4" key="1">
    <citation type="submission" date="2016-11" db="EMBL/GenBank/DDBJ databases">
        <authorList>
            <person name="Varghese N."/>
            <person name="Submissions S."/>
        </authorList>
    </citation>
    <scope>NUCLEOTIDE SEQUENCE [LARGE SCALE GENOMIC DNA]</scope>
    <source>
        <strain evidence="4">DSM 27619</strain>
    </source>
</reference>
<feature type="domain" description="GmrSD restriction endonucleases C-terminal" evidence="2">
    <location>
        <begin position="529"/>
        <end position="645"/>
    </location>
</feature>
<protein>
    <recommendedName>
        <fullName evidence="5">DUF262 domain-containing protein</fullName>
    </recommendedName>
</protein>
<gene>
    <name evidence="3" type="ORF">SAMN05443633_104261</name>
</gene>
<dbReference type="EMBL" id="FQUT01000004">
    <property type="protein sequence ID" value="SHF44801.1"/>
    <property type="molecule type" value="Genomic_DNA"/>
</dbReference>
<keyword evidence="4" id="KW-1185">Reference proteome</keyword>
<dbReference type="AlphaFoldDB" id="A0A1M5BQX1"/>
<dbReference type="PANTHER" id="PTHR35149">
    <property type="entry name" value="SLL5132 PROTEIN"/>
    <property type="match status" value="1"/>
</dbReference>
<organism evidence="3 4">
    <name type="scientific">Chryseobacterium arachidis</name>
    <dbReference type="NCBI Taxonomy" id="1416778"/>
    <lineage>
        <taxon>Bacteria</taxon>
        <taxon>Pseudomonadati</taxon>
        <taxon>Bacteroidota</taxon>
        <taxon>Flavobacteriia</taxon>
        <taxon>Flavobacteriales</taxon>
        <taxon>Weeksellaceae</taxon>
        <taxon>Chryseobacterium group</taxon>
        <taxon>Chryseobacterium</taxon>
    </lineage>
</organism>
<sequence>MAHQIETYNIKELFSSGNYRIPIYQRNYAWGKSEIVQLIQDIIDYIPEQRNYYIGTLVVYPQNINEETVYDAIDGQQRLTTLSILLSVLKNKFGEVNWYTKQILNFESRPLSQNAMSFAKSGYFDGHKEYHSTIKEAYDSIEIELITRENNKTINISEFALFLTDFVTILRVEVPHDTDLNHYFEIMNNRGEQLEKHEVVKSMLLDALYDDTDEDNEQIQELFHTIWDAVQNMERYVQFGFEPELRKILFGKDWSNLAIENTNQLLNTYQDFKQTAKSGNDFKMNIDEILSSQNVFQNSENRLENSERFTSPINFQNFLLHILKIQTESMDVSLDDKKLIDFFKKEIKSKTKEEAKNFVLDFMFNLLRGKWLMDAYAIKRQFVADKEGWSLLKLKSNDGKKGYYVNTFGKDEALHKKGRDWSNEYIIMLLAMFHVSTSTMIYKHWLNASLYHLMNTKEVDFEKYKNYLEKIAKQLICFRFLNTDKDSKLEYNDLIYSFDNLSEDYPKIEYKNPRLNYKSIENNLIFNFLDYVIWNKLDVGDAGVNFEFTFRSSVEHYFPQNPIGGKPLDDKEALHSFGNLCLISHQKNSKLNHHLPSAKKNYYSKLNSKSELAYDSLKQYIMMNEYDADTWDEVSIEDHHKKMVDKLNEFIQN</sequence>
<dbReference type="Proteomes" id="UP000184518">
    <property type="component" value="Unassembled WGS sequence"/>
</dbReference>
<dbReference type="InterPro" id="IPR011089">
    <property type="entry name" value="GmrSD_C"/>
</dbReference>
<dbReference type="STRING" id="1416778.SAMN05443633_104261"/>
<evidence type="ECO:0000313" key="3">
    <source>
        <dbReference type="EMBL" id="SHF44801.1"/>
    </source>
</evidence>
<evidence type="ECO:0008006" key="5">
    <source>
        <dbReference type="Google" id="ProtNLM"/>
    </source>
</evidence>
<accession>A0A1M5BQX1</accession>
<proteinExistence type="predicted"/>
<name>A0A1M5BQX1_9FLAO</name>
<feature type="domain" description="GmrSD restriction endonucleases N-terminal" evidence="1">
    <location>
        <begin position="10"/>
        <end position="204"/>
    </location>
</feature>
<evidence type="ECO:0000259" key="1">
    <source>
        <dbReference type="Pfam" id="PF03235"/>
    </source>
</evidence>
<dbReference type="Pfam" id="PF07510">
    <property type="entry name" value="GmrSD_C"/>
    <property type="match status" value="1"/>
</dbReference>
<evidence type="ECO:0000259" key="2">
    <source>
        <dbReference type="Pfam" id="PF07510"/>
    </source>
</evidence>
<dbReference type="InterPro" id="IPR004919">
    <property type="entry name" value="GmrSD_N"/>
</dbReference>
<dbReference type="Pfam" id="PF03235">
    <property type="entry name" value="GmrSD_N"/>
    <property type="match status" value="1"/>
</dbReference>
<dbReference type="PANTHER" id="PTHR35149:SF1">
    <property type="entry name" value="DUF5655 DOMAIN-CONTAINING PROTEIN"/>
    <property type="match status" value="1"/>
</dbReference>
<evidence type="ECO:0000313" key="4">
    <source>
        <dbReference type="Proteomes" id="UP000184518"/>
    </source>
</evidence>